<dbReference type="EMBL" id="JANPWB010000004">
    <property type="protein sequence ID" value="KAJ1195870.1"/>
    <property type="molecule type" value="Genomic_DNA"/>
</dbReference>
<sequence>MEKGLRPGPIERLWSPSTDGRWKAPCWWYYGSGWRSHNCICTCKPGFDFAKLEEYSSIEKEPRTSGEAQ</sequence>
<keyword evidence="2" id="KW-1185">Reference proteome</keyword>
<dbReference type="Proteomes" id="UP001066276">
    <property type="component" value="Chromosome 2_2"/>
</dbReference>
<evidence type="ECO:0000313" key="1">
    <source>
        <dbReference type="EMBL" id="KAJ1195870.1"/>
    </source>
</evidence>
<gene>
    <name evidence="1" type="ORF">NDU88_005137</name>
</gene>
<evidence type="ECO:0000313" key="2">
    <source>
        <dbReference type="Proteomes" id="UP001066276"/>
    </source>
</evidence>
<name>A0AAV7V6E8_PLEWA</name>
<comment type="caution">
    <text evidence="1">The sequence shown here is derived from an EMBL/GenBank/DDBJ whole genome shotgun (WGS) entry which is preliminary data.</text>
</comment>
<dbReference type="AlphaFoldDB" id="A0AAV7V6E8"/>
<protein>
    <submittedName>
        <fullName evidence="1">Uncharacterized protein</fullName>
    </submittedName>
</protein>
<accession>A0AAV7V6E8</accession>
<reference evidence="1" key="1">
    <citation type="journal article" date="2022" name="bioRxiv">
        <title>Sequencing and chromosome-scale assembly of the giantPleurodeles waltlgenome.</title>
        <authorList>
            <person name="Brown T."/>
            <person name="Elewa A."/>
            <person name="Iarovenko S."/>
            <person name="Subramanian E."/>
            <person name="Araus A.J."/>
            <person name="Petzold A."/>
            <person name="Susuki M."/>
            <person name="Suzuki K.-i.T."/>
            <person name="Hayashi T."/>
            <person name="Toyoda A."/>
            <person name="Oliveira C."/>
            <person name="Osipova E."/>
            <person name="Leigh N.D."/>
            <person name="Simon A."/>
            <person name="Yun M.H."/>
        </authorList>
    </citation>
    <scope>NUCLEOTIDE SEQUENCE</scope>
    <source>
        <strain evidence="1">20211129_DDA</strain>
        <tissue evidence="1">Liver</tissue>
    </source>
</reference>
<organism evidence="1 2">
    <name type="scientific">Pleurodeles waltl</name>
    <name type="common">Iberian ribbed newt</name>
    <dbReference type="NCBI Taxonomy" id="8319"/>
    <lineage>
        <taxon>Eukaryota</taxon>
        <taxon>Metazoa</taxon>
        <taxon>Chordata</taxon>
        <taxon>Craniata</taxon>
        <taxon>Vertebrata</taxon>
        <taxon>Euteleostomi</taxon>
        <taxon>Amphibia</taxon>
        <taxon>Batrachia</taxon>
        <taxon>Caudata</taxon>
        <taxon>Salamandroidea</taxon>
        <taxon>Salamandridae</taxon>
        <taxon>Pleurodelinae</taxon>
        <taxon>Pleurodeles</taxon>
    </lineage>
</organism>
<proteinExistence type="predicted"/>